<dbReference type="OrthoDB" id="432234at2759"/>
<comment type="caution">
    <text evidence="1">The sequence shown here is derived from an EMBL/GenBank/DDBJ whole genome shotgun (WGS) entry which is preliminary data.</text>
</comment>
<accession>A0A8H4PMG6</accession>
<evidence type="ECO:0000313" key="2">
    <source>
        <dbReference type="Proteomes" id="UP000554235"/>
    </source>
</evidence>
<sequence>MASLARPAYRAFDHNVFLKKVERRQGDDQAGFRLSLEELRGLRLSIEPWKLLSQRMQTKLGQSGVDKFDTALQIYTKKARVNEYNYEQLVHLKQLAIQVMAKNTGEGAHKATSEEAGNLAGQFPMYT</sequence>
<name>A0A8H4PMG6_9HYPO</name>
<keyword evidence="2" id="KW-1185">Reference proteome</keyword>
<organism evidence="1 2">
    <name type="scientific">Fusarium albosuccineum</name>
    <dbReference type="NCBI Taxonomy" id="1237068"/>
    <lineage>
        <taxon>Eukaryota</taxon>
        <taxon>Fungi</taxon>
        <taxon>Dikarya</taxon>
        <taxon>Ascomycota</taxon>
        <taxon>Pezizomycotina</taxon>
        <taxon>Sordariomycetes</taxon>
        <taxon>Hypocreomycetidae</taxon>
        <taxon>Hypocreales</taxon>
        <taxon>Nectriaceae</taxon>
        <taxon>Fusarium</taxon>
        <taxon>Fusarium decemcellulare species complex</taxon>
    </lineage>
</organism>
<keyword evidence="1" id="KW-0378">Hydrolase</keyword>
<dbReference type="GO" id="GO:0004386">
    <property type="term" value="F:helicase activity"/>
    <property type="evidence" value="ECO:0007669"/>
    <property type="project" value="UniProtKB-KW"/>
</dbReference>
<keyword evidence="1" id="KW-0547">Nucleotide-binding</keyword>
<dbReference type="Proteomes" id="UP000554235">
    <property type="component" value="Unassembled WGS sequence"/>
</dbReference>
<keyword evidence="1" id="KW-0067">ATP-binding</keyword>
<reference evidence="1 2" key="1">
    <citation type="submission" date="2020-01" db="EMBL/GenBank/DDBJ databases">
        <title>Identification and distribution of gene clusters putatively required for synthesis of sphingolipid metabolism inhibitors in phylogenetically diverse species of the filamentous fungus Fusarium.</title>
        <authorList>
            <person name="Kim H.-S."/>
            <person name="Busman M."/>
            <person name="Brown D.W."/>
            <person name="Divon H."/>
            <person name="Uhlig S."/>
            <person name="Proctor R.H."/>
        </authorList>
    </citation>
    <scope>NUCLEOTIDE SEQUENCE [LARGE SCALE GENOMIC DNA]</scope>
    <source>
        <strain evidence="1 2">NRRL 20459</strain>
    </source>
</reference>
<proteinExistence type="predicted"/>
<dbReference type="AlphaFoldDB" id="A0A8H4PMG6"/>
<dbReference type="EMBL" id="JAADYS010000016">
    <property type="protein sequence ID" value="KAF4472972.1"/>
    <property type="molecule type" value="Genomic_DNA"/>
</dbReference>
<evidence type="ECO:0000313" key="1">
    <source>
        <dbReference type="EMBL" id="KAF4472972.1"/>
    </source>
</evidence>
<protein>
    <submittedName>
        <fullName evidence="1">ATP-dependent DNA helicase PIF1</fullName>
    </submittedName>
</protein>
<gene>
    <name evidence="1" type="ORF">FALBO_140</name>
</gene>
<keyword evidence="1" id="KW-0347">Helicase</keyword>